<sequence>MKTAINFNIRDLSPQLRVSNIAKSLYFYHQLGFKTAFLCEDFYAGGSKDGFAIHLKLGNHDQTEVEEKIKIRI</sequence>
<dbReference type="OrthoDB" id="66829at2"/>
<proteinExistence type="predicted"/>
<keyword evidence="2" id="KW-1185">Reference proteome</keyword>
<gene>
    <name evidence="1" type="ORF">DCC81_21720</name>
</gene>
<protein>
    <recommendedName>
        <fullName evidence="3">Glyoxalase/fosfomycin resistance/dioxygenase domain-containing protein</fullName>
    </recommendedName>
</protein>
<dbReference type="EMBL" id="QCYK01000003">
    <property type="protein sequence ID" value="PUZ23027.1"/>
    <property type="molecule type" value="Genomic_DNA"/>
</dbReference>
<comment type="caution">
    <text evidence="1">The sequence shown here is derived from an EMBL/GenBank/DDBJ whole genome shotgun (WGS) entry which is preliminary data.</text>
</comment>
<evidence type="ECO:0000313" key="1">
    <source>
        <dbReference type="EMBL" id="PUZ23027.1"/>
    </source>
</evidence>
<reference evidence="1 2" key="1">
    <citation type="submission" date="2018-04" db="EMBL/GenBank/DDBJ databases">
        <title>Chitinophaga fuyangensis sp. nov., isolated from soil in a chemical factory.</title>
        <authorList>
            <person name="Chen K."/>
        </authorList>
    </citation>
    <scope>NUCLEOTIDE SEQUENCE [LARGE SCALE GENOMIC DNA]</scope>
    <source>
        <strain evidence="1 2">LY-1</strain>
    </source>
</reference>
<evidence type="ECO:0008006" key="3">
    <source>
        <dbReference type="Google" id="ProtNLM"/>
    </source>
</evidence>
<dbReference type="AlphaFoldDB" id="A0A2T7BD72"/>
<dbReference type="Gene3D" id="3.10.180.10">
    <property type="entry name" value="2,3-Dihydroxybiphenyl 1,2-Dioxygenase, domain 1"/>
    <property type="match status" value="1"/>
</dbReference>
<accession>A0A2T7BD72</accession>
<dbReference type="SUPFAM" id="SSF54593">
    <property type="entry name" value="Glyoxalase/Bleomycin resistance protein/Dihydroxybiphenyl dioxygenase"/>
    <property type="match status" value="1"/>
</dbReference>
<dbReference type="InterPro" id="IPR029068">
    <property type="entry name" value="Glyas_Bleomycin-R_OHBP_Dase"/>
</dbReference>
<organism evidence="1 2">
    <name type="scientific">Chitinophaga parva</name>
    <dbReference type="NCBI Taxonomy" id="2169414"/>
    <lineage>
        <taxon>Bacteria</taxon>
        <taxon>Pseudomonadati</taxon>
        <taxon>Bacteroidota</taxon>
        <taxon>Chitinophagia</taxon>
        <taxon>Chitinophagales</taxon>
        <taxon>Chitinophagaceae</taxon>
        <taxon>Chitinophaga</taxon>
    </lineage>
</organism>
<name>A0A2T7BD72_9BACT</name>
<dbReference type="Proteomes" id="UP000244450">
    <property type="component" value="Unassembled WGS sequence"/>
</dbReference>
<evidence type="ECO:0000313" key="2">
    <source>
        <dbReference type="Proteomes" id="UP000244450"/>
    </source>
</evidence>
<dbReference type="RefSeq" id="WP_108688771.1">
    <property type="nucleotide sequence ID" value="NZ_QCYK01000003.1"/>
</dbReference>